<accession>A0A135SYI3</accession>
<evidence type="ECO:0000313" key="2">
    <source>
        <dbReference type="Proteomes" id="UP000070121"/>
    </source>
</evidence>
<organism evidence="1 2">
    <name type="scientific">Colletotrichum salicis</name>
    <dbReference type="NCBI Taxonomy" id="1209931"/>
    <lineage>
        <taxon>Eukaryota</taxon>
        <taxon>Fungi</taxon>
        <taxon>Dikarya</taxon>
        <taxon>Ascomycota</taxon>
        <taxon>Pezizomycotina</taxon>
        <taxon>Sordariomycetes</taxon>
        <taxon>Hypocreomycetidae</taxon>
        <taxon>Glomerellales</taxon>
        <taxon>Glomerellaceae</taxon>
        <taxon>Colletotrichum</taxon>
        <taxon>Colletotrichum acutatum species complex</taxon>
    </lineage>
</organism>
<dbReference type="AlphaFoldDB" id="A0A135SYI3"/>
<dbReference type="Proteomes" id="UP000070121">
    <property type="component" value="Unassembled WGS sequence"/>
</dbReference>
<comment type="caution">
    <text evidence="1">The sequence shown here is derived from an EMBL/GenBank/DDBJ whole genome shotgun (WGS) entry which is preliminary data.</text>
</comment>
<proteinExistence type="predicted"/>
<protein>
    <submittedName>
        <fullName evidence="1">Uncharacterized protein</fullName>
    </submittedName>
</protein>
<keyword evidence="2" id="KW-1185">Reference proteome</keyword>
<sequence length="144" mass="15987">MWAIPSNKTRSLEVDPCFTSAAISSIGLEPPHHAAVVLSLRDDQAATVAPRPSVRNDFSTSPMTNNPSVRFLGGQKLLLEIAALQRHSTFPSCCISLFDRPKTYQYHQANKHSKGMPIYEAAKFGYSEIQSVHLENGRLDFHYG</sequence>
<reference evidence="1 2" key="1">
    <citation type="submission" date="2014-02" db="EMBL/GenBank/DDBJ databases">
        <title>The genome sequence of Colletotrichum salicis CBS 607.94.</title>
        <authorList>
            <person name="Baroncelli R."/>
            <person name="Thon M.R."/>
        </authorList>
    </citation>
    <scope>NUCLEOTIDE SEQUENCE [LARGE SCALE GENOMIC DNA]</scope>
    <source>
        <strain evidence="1 2">CBS 607.94</strain>
    </source>
</reference>
<gene>
    <name evidence="1" type="ORF">CSAL01_10420</name>
</gene>
<dbReference type="EMBL" id="JFFI01002178">
    <property type="protein sequence ID" value="KXH40944.1"/>
    <property type="molecule type" value="Genomic_DNA"/>
</dbReference>
<name>A0A135SYI3_9PEZI</name>
<evidence type="ECO:0000313" key="1">
    <source>
        <dbReference type="EMBL" id="KXH40944.1"/>
    </source>
</evidence>